<accession>A0A0H5RRI5</accession>
<name>A0A0H5RRI5_9EUKA</name>
<feature type="compositionally biased region" description="Basic residues" evidence="1">
    <location>
        <begin position="1"/>
        <end position="14"/>
    </location>
</feature>
<reference evidence="2" key="1">
    <citation type="submission" date="2015-04" db="EMBL/GenBank/DDBJ databases">
        <title>The genome sequence of the plant pathogenic Rhizarian Plasmodiophora brassicae reveals insights in its biotrophic life cycle and the origin of chitin synthesis.</title>
        <authorList>
            <person name="Schwelm A."/>
            <person name="Fogelqvist J."/>
            <person name="Knaust A."/>
            <person name="Julke S."/>
            <person name="Lilja T."/>
            <person name="Dhandapani V."/>
            <person name="Bonilla-Rosso G."/>
            <person name="Karlsson M."/>
            <person name="Shevchenko A."/>
            <person name="Choi S.R."/>
            <person name="Kim H.G."/>
            <person name="Park J.Y."/>
            <person name="Lim Y.P."/>
            <person name="Ludwig-Muller J."/>
            <person name="Dixelius C."/>
        </authorList>
    </citation>
    <scope>NUCLEOTIDE SEQUENCE</scope>
    <source>
        <tissue evidence="2">Potato root galls</tissue>
    </source>
</reference>
<dbReference type="EMBL" id="HACM01010872">
    <property type="protein sequence ID" value="CRZ11314.1"/>
    <property type="molecule type" value="Transcribed_RNA"/>
</dbReference>
<sequence>MKSKKRVQNVRHGGRTADRVMDIEERDPCSDHEPHPPIVSGQHGTCMKGITQHRLAGLGSSWKIQDGQTTRYSTHLFVDTTFKVVPAAFKLLLVVMAKDVVNDLISRVSLF</sequence>
<feature type="compositionally biased region" description="Basic and acidic residues" evidence="1">
    <location>
        <begin position="15"/>
        <end position="35"/>
    </location>
</feature>
<evidence type="ECO:0000313" key="2">
    <source>
        <dbReference type="EMBL" id="CRZ11314.1"/>
    </source>
</evidence>
<organism evidence="2">
    <name type="scientific">Spongospora subterranea</name>
    <dbReference type="NCBI Taxonomy" id="70186"/>
    <lineage>
        <taxon>Eukaryota</taxon>
        <taxon>Sar</taxon>
        <taxon>Rhizaria</taxon>
        <taxon>Endomyxa</taxon>
        <taxon>Phytomyxea</taxon>
        <taxon>Plasmodiophorida</taxon>
        <taxon>Plasmodiophoridae</taxon>
        <taxon>Spongospora</taxon>
    </lineage>
</organism>
<evidence type="ECO:0000256" key="1">
    <source>
        <dbReference type="SAM" id="MobiDB-lite"/>
    </source>
</evidence>
<dbReference type="AlphaFoldDB" id="A0A0H5RRI5"/>
<protein>
    <submittedName>
        <fullName evidence="2">Uncharacterized protein</fullName>
    </submittedName>
</protein>
<feature type="region of interest" description="Disordered" evidence="1">
    <location>
        <begin position="1"/>
        <end position="44"/>
    </location>
</feature>
<proteinExistence type="predicted"/>